<dbReference type="Proteomes" id="UP000077115">
    <property type="component" value="Unassembled WGS sequence"/>
</dbReference>
<protein>
    <recommendedName>
        <fullName evidence="4">G-protein coupled receptors family 1 profile domain-containing protein</fullName>
    </recommendedName>
</protein>
<evidence type="ECO:0000313" key="2">
    <source>
        <dbReference type="EMBL" id="OAJ44514.1"/>
    </source>
</evidence>
<gene>
    <name evidence="2" type="ORF">BDEG_27736</name>
</gene>
<evidence type="ECO:0000313" key="3">
    <source>
        <dbReference type="Proteomes" id="UP000077115"/>
    </source>
</evidence>
<feature type="transmembrane region" description="Helical" evidence="1">
    <location>
        <begin position="245"/>
        <end position="264"/>
    </location>
</feature>
<dbReference type="EMBL" id="DS022312">
    <property type="protein sequence ID" value="OAJ44514.1"/>
    <property type="molecule type" value="Genomic_DNA"/>
</dbReference>
<feature type="transmembrane region" description="Helical" evidence="1">
    <location>
        <begin position="202"/>
        <end position="225"/>
    </location>
</feature>
<sequence length="313" mass="34758">MSDLSVPSNYILFPGNMIVLLITASVAIGNIAIMIYYGSIAYRRKLYWSVPHLIVVINAVSLLHQVVTPLTIYIELTPIMVSVVSIRVITGLLSLFGLALLQVEVRVAFGALFQDQRLPDWFSTGAKIVVLFLHVILCFPAYGFPVYRPFRWIIPWGSSGFAIQAILMTFVNVYLTVTIARRLAENKKKMSKNADNSSRNQIVIWLSVTTIMDVAAVVLYVVHFSLAQYTSDMEKINLSRLMDQLSRSFLGIEAIAESLVLLAFTTMISPKTTKVQPASGGRIKQKPILLDTTTTDSSICNAKTLIDSQTYVA</sequence>
<feature type="transmembrane region" description="Helical" evidence="1">
    <location>
        <begin position="46"/>
        <end position="67"/>
    </location>
</feature>
<accession>A0A177WXX9</accession>
<proteinExistence type="predicted"/>
<keyword evidence="1" id="KW-0472">Membrane</keyword>
<feature type="transmembrane region" description="Helical" evidence="1">
    <location>
        <begin position="12"/>
        <end position="37"/>
    </location>
</feature>
<feature type="transmembrane region" description="Helical" evidence="1">
    <location>
        <begin position="121"/>
        <end position="142"/>
    </location>
</feature>
<organism evidence="2 3">
    <name type="scientific">Batrachochytrium dendrobatidis (strain JEL423)</name>
    <dbReference type="NCBI Taxonomy" id="403673"/>
    <lineage>
        <taxon>Eukaryota</taxon>
        <taxon>Fungi</taxon>
        <taxon>Fungi incertae sedis</taxon>
        <taxon>Chytridiomycota</taxon>
        <taxon>Chytridiomycota incertae sedis</taxon>
        <taxon>Chytridiomycetes</taxon>
        <taxon>Rhizophydiales</taxon>
        <taxon>Rhizophydiales incertae sedis</taxon>
        <taxon>Batrachochytrium</taxon>
    </lineage>
</organism>
<dbReference type="AlphaFoldDB" id="A0A177WXX9"/>
<evidence type="ECO:0008006" key="4">
    <source>
        <dbReference type="Google" id="ProtNLM"/>
    </source>
</evidence>
<feature type="transmembrane region" description="Helical" evidence="1">
    <location>
        <begin position="79"/>
        <end position="101"/>
    </location>
</feature>
<reference evidence="2 3" key="2">
    <citation type="submission" date="2016-05" db="EMBL/GenBank/DDBJ databases">
        <title>Lineage-specific infection strategies underlie the spectrum of fungal disease in amphibians.</title>
        <authorList>
            <person name="Cuomo C.A."/>
            <person name="Farrer R.A."/>
            <person name="James T."/>
            <person name="Longcore J."/>
            <person name="Birren B."/>
        </authorList>
    </citation>
    <scope>NUCLEOTIDE SEQUENCE [LARGE SCALE GENOMIC DNA]</scope>
    <source>
        <strain evidence="2 3">JEL423</strain>
    </source>
</reference>
<reference evidence="2 3" key="1">
    <citation type="submission" date="2006-10" db="EMBL/GenBank/DDBJ databases">
        <title>The Genome Sequence of Batrachochytrium dendrobatidis JEL423.</title>
        <authorList>
            <consortium name="The Broad Institute Genome Sequencing Platform"/>
            <person name="Birren B."/>
            <person name="Lander E."/>
            <person name="Galagan J."/>
            <person name="Cuomo C."/>
            <person name="Devon K."/>
            <person name="Jaffe D."/>
            <person name="Butler J."/>
            <person name="Alvarez P."/>
            <person name="Gnerre S."/>
            <person name="Grabherr M."/>
            <person name="Kleber M."/>
            <person name="Mauceli E."/>
            <person name="Brockman W."/>
            <person name="Young S."/>
            <person name="LaButti K."/>
            <person name="Sykes S."/>
            <person name="DeCaprio D."/>
            <person name="Crawford M."/>
            <person name="Koehrsen M."/>
            <person name="Engels R."/>
            <person name="Montgomery P."/>
            <person name="Pearson M."/>
            <person name="Howarth C."/>
            <person name="Larson L."/>
            <person name="White J."/>
            <person name="O'Leary S."/>
            <person name="Kodira C."/>
            <person name="Zeng Q."/>
            <person name="Yandava C."/>
            <person name="Alvarado L."/>
            <person name="Longcore J."/>
            <person name="James T."/>
        </authorList>
    </citation>
    <scope>NUCLEOTIDE SEQUENCE [LARGE SCALE GENOMIC DNA]</scope>
    <source>
        <strain evidence="2 3">JEL423</strain>
    </source>
</reference>
<keyword evidence="1" id="KW-1133">Transmembrane helix</keyword>
<dbReference type="VEuPathDB" id="FungiDB:BDEG_27736"/>
<keyword evidence="1" id="KW-0812">Transmembrane</keyword>
<name>A0A177WXX9_BATDL</name>
<evidence type="ECO:0000256" key="1">
    <source>
        <dbReference type="SAM" id="Phobius"/>
    </source>
</evidence>
<feature type="transmembrane region" description="Helical" evidence="1">
    <location>
        <begin position="162"/>
        <end position="181"/>
    </location>
</feature>